<proteinExistence type="predicted"/>
<reference evidence="1" key="1">
    <citation type="submission" date="2022-04" db="EMBL/GenBank/DDBJ databases">
        <title>A functionally conserved STORR gene fusion in Papaver species that diverged 16.8 million years ago.</title>
        <authorList>
            <person name="Catania T."/>
        </authorList>
    </citation>
    <scope>NUCLEOTIDE SEQUENCE</scope>
    <source>
        <strain evidence="1">S-188037</strain>
    </source>
</reference>
<dbReference type="PANTHER" id="PTHR45657:SF5">
    <property type="entry name" value="PHOSPHATIDYLINOSITOL_PHOSPHATIDYLCHOLINE TRANSFER PROTEIN SFH6"/>
    <property type="match status" value="1"/>
</dbReference>
<protein>
    <submittedName>
        <fullName evidence="1">Uncharacterized protein</fullName>
    </submittedName>
</protein>
<comment type="caution">
    <text evidence="1">The sequence shown here is derived from an EMBL/GenBank/DDBJ whole genome shotgun (WGS) entry which is preliminary data.</text>
</comment>
<dbReference type="Proteomes" id="UP001202328">
    <property type="component" value="Unassembled WGS sequence"/>
</dbReference>
<name>A0AAD4XF60_9MAGN</name>
<evidence type="ECO:0000313" key="1">
    <source>
        <dbReference type="EMBL" id="KAI3907810.1"/>
    </source>
</evidence>
<feature type="non-terminal residue" evidence="1">
    <location>
        <position position="1"/>
    </location>
</feature>
<organism evidence="1 2">
    <name type="scientific">Papaver atlanticum</name>
    <dbReference type="NCBI Taxonomy" id="357466"/>
    <lineage>
        <taxon>Eukaryota</taxon>
        <taxon>Viridiplantae</taxon>
        <taxon>Streptophyta</taxon>
        <taxon>Embryophyta</taxon>
        <taxon>Tracheophyta</taxon>
        <taxon>Spermatophyta</taxon>
        <taxon>Magnoliopsida</taxon>
        <taxon>Ranunculales</taxon>
        <taxon>Papaveraceae</taxon>
        <taxon>Papaveroideae</taxon>
        <taxon>Papaver</taxon>
    </lineage>
</organism>
<accession>A0AAD4XF60</accession>
<evidence type="ECO:0000313" key="2">
    <source>
        <dbReference type="Proteomes" id="UP001202328"/>
    </source>
</evidence>
<dbReference type="EMBL" id="JAJJMB010010574">
    <property type="protein sequence ID" value="KAI3907810.1"/>
    <property type="molecule type" value="Genomic_DNA"/>
</dbReference>
<gene>
    <name evidence="1" type="ORF">MKW98_027122</name>
</gene>
<sequence length="114" mass="12603">ELPEFLGGICTCADVEGGCMRLDKGPWNDPDTFSMVLTSNLSNQSSAFAKVMPACCIQPAEVHTTLPLRFFPIGGMMDPRRIFVLFNYQMKQIRTTLAIASLLNRTLVGIAKFD</sequence>
<dbReference type="PANTHER" id="PTHR45657">
    <property type="entry name" value="CRAL-TRIO DOMAIN-CONTAINING PROTEIN YKL091C-RELATED"/>
    <property type="match status" value="1"/>
</dbReference>
<keyword evidence="2" id="KW-1185">Reference proteome</keyword>
<dbReference type="AlphaFoldDB" id="A0AAD4XF60"/>
<dbReference type="InterPro" id="IPR051026">
    <property type="entry name" value="PI/PC_transfer"/>
</dbReference>